<evidence type="ECO:0000313" key="3">
    <source>
        <dbReference type="Proteomes" id="UP001596039"/>
    </source>
</evidence>
<organism evidence="2 3">
    <name type="scientific">Lysinimonas soli</name>
    <dbReference type="NCBI Taxonomy" id="1074233"/>
    <lineage>
        <taxon>Bacteria</taxon>
        <taxon>Bacillati</taxon>
        <taxon>Actinomycetota</taxon>
        <taxon>Actinomycetes</taxon>
        <taxon>Micrococcales</taxon>
        <taxon>Microbacteriaceae</taxon>
        <taxon>Lysinimonas</taxon>
    </lineage>
</organism>
<dbReference type="EMBL" id="JBHSMG010000003">
    <property type="protein sequence ID" value="MFC5502917.1"/>
    <property type="molecule type" value="Genomic_DNA"/>
</dbReference>
<reference evidence="3" key="1">
    <citation type="journal article" date="2019" name="Int. J. Syst. Evol. Microbiol.">
        <title>The Global Catalogue of Microorganisms (GCM) 10K type strain sequencing project: providing services to taxonomists for standard genome sequencing and annotation.</title>
        <authorList>
            <consortium name="The Broad Institute Genomics Platform"/>
            <consortium name="The Broad Institute Genome Sequencing Center for Infectious Disease"/>
            <person name="Wu L."/>
            <person name="Ma J."/>
        </authorList>
    </citation>
    <scope>NUCLEOTIDE SEQUENCE [LARGE SCALE GENOMIC DNA]</scope>
    <source>
        <strain evidence="3">CGMCC 4.6997</strain>
    </source>
</reference>
<proteinExistence type="predicted"/>
<sequence length="46" mass="4718">MSTPPEPSSNGDKPKLSPTRVVIWIVVAGIAIYLIASGIVGIIAKG</sequence>
<comment type="caution">
    <text evidence="2">The sequence shown here is derived from an EMBL/GenBank/DDBJ whole genome shotgun (WGS) entry which is preliminary data.</text>
</comment>
<feature type="transmembrane region" description="Helical" evidence="1">
    <location>
        <begin position="21"/>
        <end position="44"/>
    </location>
</feature>
<dbReference type="RefSeq" id="WP_386740635.1">
    <property type="nucleotide sequence ID" value="NZ_JBHSMG010000003.1"/>
</dbReference>
<name>A0ABW0NS47_9MICO</name>
<keyword evidence="1" id="KW-0812">Transmembrane</keyword>
<keyword evidence="1" id="KW-0472">Membrane</keyword>
<protein>
    <submittedName>
        <fullName evidence="2">Uncharacterized protein</fullName>
    </submittedName>
</protein>
<evidence type="ECO:0000313" key="2">
    <source>
        <dbReference type="EMBL" id="MFC5502917.1"/>
    </source>
</evidence>
<evidence type="ECO:0000256" key="1">
    <source>
        <dbReference type="SAM" id="Phobius"/>
    </source>
</evidence>
<gene>
    <name evidence="2" type="ORF">ACFPJ4_11765</name>
</gene>
<dbReference type="Proteomes" id="UP001596039">
    <property type="component" value="Unassembled WGS sequence"/>
</dbReference>
<accession>A0ABW0NS47</accession>
<keyword evidence="1" id="KW-1133">Transmembrane helix</keyword>
<keyword evidence="3" id="KW-1185">Reference proteome</keyword>